<keyword evidence="4 5" id="KW-0539">Nucleus</keyword>
<dbReference type="InterPro" id="IPR056772">
    <property type="entry name" value="RecA-like_ORC2"/>
</dbReference>
<keyword evidence="9" id="KW-1185">Reference proteome</keyword>
<dbReference type="RefSeq" id="XP_067069464.1">
    <property type="nucleotide sequence ID" value="XM_067211669.1"/>
</dbReference>
<comment type="subcellular location">
    <subcellularLocation>
        <location evidence="1 5">Nucleus</location>
    </subcellularLocation>
</comment>
<evidence type="ECO:0000256" key="2">
    <source>
        <dbReference type="ARBA" id="ARBA00007421"/>
    </source>
</evidence>
<accession>A0A1J4MTP6</accession>
<dbReference type="GO" id="GO:0003688">
    <property type="term" value="F:DNA replication origin binding"/>
    <property type="evidence" value="ECO:0007669"/>
    <property type="project" value="UniProtKB-UniRule"/>
</dbReference>
<reference evidence="8 9" key="1">
    <citation type="submission" date="2016-10" db="EMBL/GenBank/DDBJ databases">
        <title>Reductive evolution of mitochondrial metabolism and differential evolution of invasion-related proteins in Cryptosporidium.</title>
        <authorList>
            <person name="Liu S."/>
            <person name="Roellig D.M."/>
            <person name="Guo Y."/>
            <person name="Li N."/>
            <person name="Frace M.A."/>
            <person name="Tang K."/>
            <person name="Zhang L."/>
            <person name="Feng Y."/>
            <person name="Xiao L."/>
        </authorList>
    </citation>
    <scope>NUCLEOTIDE SEQUENCE [LARGE SCALE GENOMIC DNA]</scope>
    <source>
        <strain evidence="8">30847</strain>
    </source>
</reference>
<dbReference type="EMBL" id="LRBS01000031">
    <property type="protein sequence ID" value="OII77618.1"/>
    <property type="molecule type" value="Genomic_DNA"/>
</dbReference>
<dbReference type="PANTHER" id="PTHR14052">
    <property type="entry name" value="ORIGIN RECOGNITION COMPLEX SUBUNIT 2"/>
    <property type="match status" value="1"/>
</dbReference>
<dbReference type="InterPro" id="IPR007220">
    <property type="entry name" value="ORC2"/>
</dbReference>
<sequence length="336" mass="38987">MNRTYADYLIPIGGKLPVKSSLPIIEDSLYIRLLTEEKICQQSESKKWKELHYSMIMWSLSGFSVLIHGYGSKRRFMNEFIQNMLKPQFLTLVIRGYCKHVKFKSSLVELINYLDDPEEAVNMSEWSLDMLTSKIRKLYKLQTLNFSPQKRAFIIINNIDCISLRPYLSTIAQLAQIPILSILVTVDNIRWPFLWSTSLLHKMNFIYIQVHTKDNYSVELKHQWEGTNPQWLNLLIEDANSKSKLDRFDTILKCLTPSHVQLTKLIATLQLNSPHGITEDQIFKDAKSSMLVTTKDALSHLLVELYTHDILVKEHNNGKQIVKLSLSTDLIQKFLA</sequence>
<dbReference type="AlphaFoldDB" id="A0A1J4MTP6"/>
<feature type="domain" description="Origin recognition complex subunit 2 RecA-like" evidence="6">
    <location>
        <begin position="49"/>
        <end position="209"/>
    </location>
</feature>
<dbReference type="Pfam" id="PF24882">
    <property type="entry name" value="WHD_ORC2"/>
    <property type="match status" value="1"/>
</dbReference>
<evidence type="ECO:0000256" key="4">
    <source>
        <dbReference type="ARBA" id="ARBA00023242"/>
    </source>
</evidence>
<evidence type="ECO:0000259" key="6">
    <source>
        <dbReference type="Pfam" id="PF04084"/>
    </source>
</evidence>
<dbReference type="GeneID" id="92365619"/>
<proteinExistence type="inferred from homology"/>
<evidence type="ECO:0000259" key="7">
    <source>
        <dbReference type="Pfam" id="PF24882"/>
    </source>
</evidence>
<name>A0A1J4MTP6_9CRYT</name>
<gene>
    <name evidence="8" type="ORF">cand_014340</name>
</gene>
<dbReference type="VEuPathDB" id="CryptoDB:cand_014340"/>
<organism evidence="8 9">
    <name type="scientific">Cryptosporidium andersoni</name>
    <dbReference type="NCBI Taxonomy" id="117008"/>
    <lineage>
        <taxon>Eukaryota</taxon>
        <taxon>Sar</taxon>
        <taxon>Alveolata</taxon>
        <taxon>Apicomplexa</taxon>
        <taxon>Conoidasida</taxon>
        <taxon>Coccidia</taxon>
        <taxon>Eucoccidiorida</taxon>
        <taxon>Eimeriorina</taxon>
        <taxon>Cryptosporidiidae</taxon>
        <taxon>Cryptosporidium</taxon>
    </lineage>
</organism>
<dbReference type="Proteomes" id="UP000186804">
    <property type="component" value="Unassembled WGS sequence"/>
</dbReference>
<evidence type="ECO:0000313" key="9">
    <source>
        <dbReference type="Proteomes" id="UP000186804"/>
    </source>
</evidence>
<protein>
    <recommendedName>
        <fullName evidence="5">Origin recognition complex subunit 2</fullName>
    </recommendedName>
</protein>
<comment type="subunit">
    <text evidence="5">Component of the origin recognition complex (ORC).</text>
</comment>
<evidence type="ECO:0000256" key="3">
    <source>
        <dbReference type="ARBA" id="ARBA00022705"/>
    </source>
</evidence>
<dbReference type="InterPro" id="IPR056773">
    <property type="entry name" value="WHD_ORC2"/>
</dbReference>
<dbReference type="Pfam" id="PF04084">
    <property type="entry name" value="RecA-like_ORC2"/>
    <property type="match status" value="1"/>
</dbReference>
<feature type="domain" description="Origin recognition complex subunit 2 winged-helix" evidence="7">
    <location>
        <begin position="273"/>
        <end position="329"/>
    </location>
</feature>
<keyword evidence="3 5" id="KW-0235">DNA replication</keyword>
<evidence type="ECO:0000313" key="8">
    <source>
        <dbReference type="EMBL" id="OII77618.1"/>
    </source>
</evidence>
<dbReference type="OrthoDB" id="20198at2759"/>
<comment type="caution">
    <text evidence="8">The sequence shown here is derived from an EMBL/GenBank/DDBJ whole genome shotgun (WGS) entry which is preliminary data.</text>
</comment>
<comment type="similarity">
    <text evidence="2 5">Belongs to the ORC2 family.</text>
</comment>
<evidence type="ECO:0000256" key="5">
    <source>
        <dbReference type="RuleBase" id="RU368084"/>
    </source>
</evidence>
<dbReference type="PANTHER" id="PTHR14052:SF0">
    <property type="entry name" value="ORIGIN RECOGNITION COMPLEX SUBUNIT 2"/>
    <property type="match status" value="1"/>
</dbReference>
<evidence type="ECO:0000256" key="1">
    <source>
        <dbReference type="ARBA" id="ARBA00004123"/>
    </source>
</evidence>
<dbReference type="GO" id="GO:0005664">
    <property type="term" value="C:nuclear origin of replication recognition complex"/>
    <property type="evidence" value="ECO:0007669"/>
    <property type="project" value="UniProtKB-UniRule"/>
</dbReference>
<comment type="function">
    <text evidence="5">Component of the origin recognition complex (ORC) that binds origins of replication. DNA-binding is ATP-dependent. ORC is required to assemble the pre-replication complex necessary to initiate DNA replication.</text>
</comment>
<dbReference type="GO" id="GO:0006260">
    <property type="term" value="P:DNA replication"/>
    <property type="evidence" value="ECO:0007669"/>
    <property type="project" value="UniProtKB-UniRule"/>
</dbReference>